<comment type="caution">
    <text evidence="5">The sequence shown here is derived from an EMBL/GenBank/DDBJ whole genome shotgun (WGS) entry which is preliminary data.</text>
</comment>
<dbReference type="GO" id="GO:0005736">
    <property type="term" value="C:RNA polymerase I complex"/>
    <property type="evidence" value="ECO:0007669"/>
    <property type="project" value="TreeGrafter"/>
</dbReference>
<keyword evidence="6" id="KW-1185">Reference proteome</keyword>
<dbReference type="PANTHER" id="PTHR10917:SF0">
    <property type="entry name" value="DNA-DIRECTED RNA POLYMERASES I, II, AND III SUBUNIT RPABC3"/>
    <property type="match status" value="1"/>
</dbReference>
<dbReference type="Proteomes" id="UP000322873">
    <property type="component" value="Unassembled WGS sequence"/>
</dbReference>
<evidence type="ECO:0000313" key="6">
    <source>
        <dbReference type="Proteomes" id="UP000322873"/>
    </source>
</evidence>
<accession>A0A5M9JP31</accession>
<comment type="subcellular location">
    <subcellularLocation>
        <location evidence="1">Nucleus</location>
    </subcellularLocation>
</comment>
<dbReference type="GO" id="GO:0006351">
    <property type="term" value="P:DNA-templated transcription"/>
    <property type="evidence" value="ECO:0007669"/>
    <property type="project" value="InterPro"/>
</dbReference>
<proteinExistence type="inferred from homology"/>
<dbReference type="SMART" id="SM00658">
    <property type="entry name" value="RPOL8c"/>
    <property type="match status" value="1"/>
</dbReference>
<evidence type="ECO:0000256" key="3">
    <source>
        <dbReference type="ARBA" id="ARBA00023242"/>
    </source>
</evidence>
<dbReference type="Pfam" id="PF03870">
    <property type="entry name" value="RNA_pol_Rpb8"/>
    <property type="match status" value="1"/>
</dbReference>
<dbReference type="VEuPathDB" id="FungiDB:MFRU_028g00590"/>
<dbReference type="FunFam" id="2.40.50.140:FF:000191">
    <property type="entry name" value="DNA-directed RNA polymerases I, II, and III subunit RPABC3"/>
    <property type="match status" value="1"/>
</dbReference>
<dbReference type="GO" id="GO:0003899">
    <property type="term" value="F:DNA-directed RNA polymerase activity"/>
    <property type="evidence" value="ECO:0007669"/>
    <property type="project" value="InterPro"/>
</dbReference>
<protein>
    <submittedName>
        <fullName evidence="5">Uncharacterized protein</fullName>
    </submittedName>
</protein>
<feature type="region of interest" description="Disordered" evidence="4">
    <location>
        <begin position="203"/>
        <end position="240"/>
    </location>
</feature>
<dbReference type="InterPro" id="IPR005570">
    <property type="entry name" value="RPABC3"/>
</dbReference>
<sequence length="240" mass="27126">MTKGIITDLYKTSNIKRDVQLHSLSILRGLCNKTNTRISIFSIPTFTTNSTTRPPDRMSADAQLFDEHFTVNELDHKKYVRVGRIKATSTVDHSVSMLLDINTELYPLAVGDNIRVVLATSLQLDGTKDDTKGWRDANRVGLGGEATLADMFDYVCHGKIYRFEDQENSDLIKAYISFGGLLMGLEGPYKKAHTFKSRPCLPSHQEIDYRPGRPKTKRRKDSLSMAWGNLSRNPADENRQ</sequence>
<dbReference type="AlphaFoldDB" id="A0A5M9JP31"/>
<dbReference type="InterPro" id="IPR012340">
    <property type="entry name" value="NA-bd_OB-fold"/>
</dbReference>
<gene>
    <name evidence="5" type="ORF">EYC84_000389</name>
</gene>
<evidence type="ECO:0000256" key="1">
    <source>
        <dbReference type="ARBA" id="ARBA00004123"/>
    </source>
</evidence>
<evidence type="ECO:0000256" key="4">
    <source>
        <dbReference type="SAM" id="MobiDB-lite"/>
    </source>
</evidence>
<dbReference type="PANTHER" id="PTHR10917">
    <property type="entry name" value="DNA-DIRECTED RNA POLYMERASES I, II, AND III SUBUNIT RPABC3"/>
    <property type="match status" value="1"/>
</dbReference>
<dbReference type="EMBL" id="VICG01000006">
    <property type="protein sequence ID" value="KAA8571021.1"/>
    <property type="molecule type" value="Genomic_DNA"/>
</dbReference>
<reference evidence="5 6" key="1">
    <citation type="submission" date="2019-06" db="EMBL/GenBank/DDBJ databases">
        <title>Genome Sequence of the Brown Rot Fungal Pathogen Monilinia fructicola.</title>
        <authorList>
            <person name="De Miccolis Angelini R.M."/>
            <person name="Landi L."/>
            <person name="Abate D."/>
            <person name="Pollastro S."/>
            <person name="Romanazzi G."/>
            <person name="Faretra F."/>
        </authorList>
    </citation>
    <scope>NUCLEOTIDE SEQUENCE [LARGE SCALE GENOMIC DNA]</scope>
    <source>
        <strain evidence="5 6">Mfrc123</strain>
    </source>
</reference>
<dbReference type="Gene3D" id="2.40.50.140">
    <property type="entry name" value="Nucleic acid-binding proteins"/>
    <property type="match status" value="1"/>
</dbReference>
<name>A0A5M9JP31_MONFR</name>
<organism evidence="5 6">
    <name type="scientific">Monilinia fructicola</name>
    <name type="common">Brown rot fungus</name>
    <name type="synonym">Ciboria fructicola</name>
    <dbReference type="NCBI Taxonomy" id="38448"/>
    <lineage>
        <taxon>Eukaryota</taxon>
        <taxon>Fungi</taxon>
        <taxon>Dikarya</taxon>
        <taxon>Ascomycota</taxon>
        <taxon>Pezizomycotina</taxon>
        <taxon>Leotiomycetes</taxon>
        <taxon>Helotiales</taxon>
        <taxon>Sclerotiniaceae</taxon>
        <taxon>Monilinia</taxon>
    </lineage>
</organism>
<dbReference type="GO" id="GO:0005666">
    <property type="term" value="C:RNA polymerase III complex"/>
    <property type="evidence" value="ECO:0007669"/>
    <property type="project" value="TreeGrafter"/>
</dbReference>
<evidence type="ECO:0000313" key="5">
    <source>
        <dbReference type="EMBL" id="KAA8571021.1"/>
    </source>
</evidence>
<keyword evidence="3" id="KW-0539">Nucleus</keyword>
<evidence type="ECO:0000256" key="2">
    <source>
        <dbReference type="ARBA" id="ARBA00008912"/>
    </source>
</evidence>
<dbReference type="SUPFAM" id="SSF50249">
    <property type="entry name" value="Nucleic acid-binding proteins"/>
    <property type="match status" value="1"/>
</dbReference>
<dbReference type="GO" id="GO:0005665">
    <property type="term" value="C:RNA polymerase II, core complex"/>
    <property type="evidence" value="ECO:0007669"/>
    <property type="project" value="TreeGrafter"/>
</dbReference>
<comment type="similarity">
    <text evidence="2">Belongs to the eukaryotic RPB8 RNA polymerase subunit family.</text>
</comment>